<dbReference type="EMBL" id="BMAQ01000036">
    <property type="protein sequence ID" value="GFR39201.1"/>
    <property type="molecule type" value="Genomic_DNA"/>
</dbReference>
<evidence type="ECO:0000259" key="4">
    <source>
        <dbReference type="Pfam" id="PF00535"/>
    </source>
</evidence>
<evidence type="ECO:0000256" key="1">
    <source>
        <dbReference type="ARBA" id="ARBA00006739"/>
    </source>
</evidence>
<keyword evidence="6" id="KW-1185">Reference proteome</keyword>
<dbReference type="Proteomes" id="UP000654993">
    <property type="component" value="Unassembled WGS sequence"/>
</dbReference>
<dbReference type="CDD" id="cd00761">
    <property type="entry name" value="Glyco_tranf_GTA_type"/>
    <property type="match status" value="1"/>
</dbReference>
<comment type="similarity">
    <text evidence="1">Belongs to the glycosyltransferase 2 family.</text>
</comment>
<organism evidence="5 6">
    <name type="scientific">Insulibacter thermoxylanivorax</name>
    <dbReference type="NCBI Taxonomy" id="2749268"/>
    <lineage>
        <taxon>Bacteria</taxon>
        <taxon>Bacillati</taxon>
        <taxon>Bacillota</taxon>
        <taxon>Bacilli</taxon>
        <taxon>Bacillales</taxon>
        <taxon>Paenibacillaceae</taxon>
        <taxon>Insulibacter</taxon>
    </lineage>
</organism>
<evidence type="ECO:0000313" key="5">
    <source>
        <dbReference type="EMBL" id="GFR39201.1"/>
    </source>
</evidence>
<keyword evidence="2" id="KW-0328">Glycosyltransferase</keyword>
<dbReference type="AlphaFoldDB" id="A0A916VH38"/>
<reference evidence="5" key="1">
    <citation type="submission" date="2020-08" db="EMBL/GenBank/DDBJ databases">
        <authorList>
            <person name="Uke A."/>
            <person name="Chhe C."/>
            <person name="Baramee S."/>
            <person name="Kosugi A."/>
        </authorList>
    </citation>
    <scope>NUCLEOTIDE SEQUENCE</scope>
    <source>
        <strain evidence="5">DA-C8</strain>
    </source>
</reference>
<accession>A0A916VH38</accession>
<protein>
    <recommendedName>
        <fullName evidence="4">Glycosyltransferase 2-like domain-containing protein</fullName>
    </recommendedName>
</protein>
<feature type="domain" description="Glycosyltransferase 2-like" evidence="4">
    <location>
        <begin position="581"/>
        <end position="706"/>
    </location>
</feature>
<dbReference type="SUPFAM" id="SSF53448">
    <property type="entry name" value="Nucleotide-diphospho-sugar transferases"/>
    <property type="match status" value="1"/>
</dbReference>
<dbReference type="Gene3D" id="3.90.550.10">
    <property type="entry name" value="Spore Coat Polysaccharide Biosynthesis Protein SpsA, Chain A"/>
    <property type="match status" value="1"/>
</dbReference>
<keyword evidence="3" id="KW-0808">Transferase</keyword>
<reference evidence="5" key="2">
    <citation type="journal article" date="2021" name="Data Brief">
        <title>Draft genome sequence data of the facultative, thermophilic, xylanolytic bacterium Paenibacillus sp. strain DA-C8.</title>
        <authorList>
            <person name="Chhe C."/>
            <person name="Uke A."/>
            <person name="Baramee S."/>
            <person name="Ungkulpasvich U."/>
            <person name="Tachaapaikoon C."/>
            <person name="Pason P."/>
            <person name="Waeonukul R."/>
            <person name="Ratanakhanokchai K."/>
            <person name="Kosugi A."/>
        </authorList>
    </citation>
    <scope>NUCLEOTIDE SEQUENCE</scope>
    <source>
        <strain evidence="5">DA-C8</strain>
    </source>
</reference>
<dbReference type="PANTHER" id="PTHR43630:SF1">
    <property type="entry name" value="POLY-BETA-1,6-N-ACETYL-D-GLUCOSAMINE SYNTHASE"/>
    <property type="match status" value="1"/>
</dbReference>
<dbReference type="InterPro" id="IPR001173">
    <property type="entry name" value="Glyco_trans_2-like"/>
</dbReference>
<evidence type="ECO:0000256" key="2">
    <source>
        <dbReference type="ARBA" id="ARBA00022676"/>
    </source>
</evidence>
<dbReference type="Pfam" id="PF00535">
    <property type="entry name" value="Glycos_transf_2"/>
    <property type="match status" value="1"/>
</dbReference>
<comment type="caution">
    <text evidence="5">The sequence shown here is derived from an EMBL/GenBank/DDBJ whole genome shotgun (WGS) entry which is preliminary data.</text>
</comment>
<evidence type="ECO:0000313" key="6">
    <source>
        <dbReference type="Proteomes" id="UP000654993"/>
    </source>
</evidence>
<sequence length="902" mass="106138">MKLSDINSRLSIINEKKKKLMEEIKTDQYFLNRLKNIEFTDQDYDMPSTNISKYELTEDLPNPTKDLKRYLEYREQVSDKAFFENIKHELSKISNSNGCRFFPKPNVNIGIISDEFLYNSFKGTANFHYITPDNYLDYKGKLDVMLIVSTWGGLDEEWRGLTYSKNTKVRDALKDIIKTFRNDTKIVFYSKEDPVNYDIFIDIAKLCDYILTTEEAVIERYKKDCGHDRVGVLRFGANPLYHNPIGMRNVKKRREVLFAGSWYKIYPERQKDTRMLFDGVLEAGFGLKIIDRNYNNNSDRYLFPSEYLPYISPSVTHEDLQKLHKCFDWAININTIKYSNTMFANRVYEMLALGNIVLSNYNSGINDIFPNVFLITDSSEVGEIMRSFNKTDIYKHQMEGLRSVFGSETTFHRISELLNFVGIHHEYPRRKIAVIVKEKTPSILDAFNRQSYEDKILLTEDEVNDARIEEFDMVTFFHNDYYYEEYYLEDLINGFKYTDCDYITRDSYYEGEHYLRGIEHDYVEHMKSKYRTVFWRESFDINELIQLEGEKSIPNGYSVDPFEFNAKIPEKENATQKYDLSVIIAVYNNGKHLYNKCFNSLRRSTIFERMEIILVDDGSSDRLTVDMVNRLGRQFSNVKTYCFPKGGSGSASRPRNKAIEISTAPYITYLDPDNEAVNDGYARLLREIKYNDLEIVMGNMIRLDNSKELLFDIHKVIQKQFGGDMLRDGKKFLINTNISTHSIQTMIIKKDVITSNALKMVDNAAGEDTIFFQELIMNASRIKAIDVVIHLYYAAVSGSVTNSISKRFFEKYLIIEEYRIEFLKRYGLLSTYMEKRFNYYFINWYLKRLPQLNKDDVIESIRILYKILMMYNPYITKRDGLIKKFEKLCKKGDYSNIIKLVS</sequence>
<name>A0A916VH38_9BACL</name>
<dbReference type="PANTHER" id="PTHR43630">
    <property type="entry name" value="POLY-BETA-1,6-N-ACETYL-D-GLUCOSAMINE SYNTHASE"/>
    <property type="match status" value="1"/>
</dbReference>
<proteinExistence type="inferred from homology"/>
<evidence type="ECO:0000256" key="3">
    <source>
        <dbReference type="ARBA" id="ARBA00022679"/>
    </source>
</evidence>
<gene>
    <name evidence="5" type="ORF">PRECH8_24970</name>
</gene>
<dbReference type="RefSeq" id="WP_200967413.1">
    <property type="nucleotide sequence ID" value="NZ_BMAQ01000036.1"/>
</dbReference>
<dbReference type="GO" id="GO:0016757">
    <property type="term" value="F:glycosyltransferase activity"/>
    <property type="evidence" value="ECO:0007669"/>
    <property type="project" value="UniProtKB-KW"/>
</dbReference>
<dbReference type="InterPro" id="IPR029044">
    <property type="entry name" value="Nucleotide-diphossugar_trans"/>
</dbReference>